<dbReference type="Proteomes" id="UP001073227">
    <property type="component" value="Unassembled WGS sequence"/>
</dbReference>
<keyword evidence="4" id="KW-1185">Reference proteome</keyword>
<evidence type="ECO:0000313" key="4">
    <source>
        <dbReference type="Proteomes" id="UP001073227"/>
    </source>
</evidence>
<reference evidence="3" key="1">
    <citation type="submission" date="2022-10" db="EMBL/GenBank/DDBJ databases">
        <title>Hoeflea sp. G2-23, isolated from marine algae.</title>
        <authorList>
            <person name="Kristyanto S."/>
            <person name="Kim J.M."/>
            <person name="Jeon C.O."/>
        </authorList>
    </citation>
    <scope>NUCLEOTIDE SEQUENCE</scope>
    <source>
        <strain evidence="3">G2-23</strain>
    </source>
</reference>
<organism evidence="3 4">
    <name type="scientific">Hoeflea algicola</name>
    <dbReference type="NCBI Taxonomy" id="2983763"/>
    <lineage>
        <taxon>Bacteria</taxon>
        <taxon>Pseudomonadati</taxon>
        <taxon>Pseudomonadota</taxon>
        <taxon>Alphaproteobacteria</taxon>
        <taxon>Hyphomicrobiales</taxon>
        <taxon>Rhizobiaceae</taxon>
        <taxon>Hoeflea</taxon>
    </lineage>
</organism>
<dbReference type="InterPro" id="IPR036735">
    <property type="entry name" value="NGN_dom_sf"/>
</dbReference>
<evidence type="ECO:0000256" key="1">
    <source>
        <dbReference type="ARBA" id="ARBA00023163"/>
    </source>
</evidence>
<dbReference type="RefSeq" id="WP_267656640.1">
    <property type="nucleotide sequence ID" value="NZ_JAOVZR010000004.1"/>
</dbReference>
<sequence>MNNIDHNWYAVRISGQATRVSNRRIVFAGPKGGAHQFIVPDINQKTNIEVALDTLGIDYFIPMAITETPHRRKRNVMVTRRQPIIQGYAFVRYVDDWHHFDGSAAKSMGIFGVIRDLDNAPVRVWGRDIHDLRMIEWQAFCDYVDPPKARSRRRFIEGSRHVLRHKPTDSVISVTIQSVTNRNTVKAIADRLGKFEFAVDDVEEAA</sequence>
<dbReference type="Gene3D" id="3.30.70.940">
    <property type="entry name" value="NusG, N-terminal domain"/>
    <property type="match status" value="1"/>
</dbReference>
<comment type="caution">
    <text evidence="3">The sequence shown here is derived from an EMBL/GenBank/DDBJ whole genome shotgun (WGS) entry which is preliminary data.</text>
</comment>
<evidence type="ECO:0000259" key="2">
    <source>
        <dbReference type="Pfam" id="PF02357"/>
    </source>
</evidence>
<dbReference type="EMBL" id="JAOVZR010000004">
    <property type="protein sequence ID" value="MCY0150898.1"/>
    <property type="molecule type" value="Genomic_DNA"/>
</dbReference>
<dbReference type="Pfam" id="PF02357">
    <property type="entry name" value="NusG"/>
    <property type="match status" value="1"/>
</dbReference>
<accession>A0ABT3ZGM3</accession>
<feature type="domain" description="NusG-like N-terminal" evidence="2">
    <location>
        <begin position="43"/>
        <end position="132"/>
    </location>
</feature>
<keyword evidence="1" id="KW-0804">Transcription</keyword>
<protein>
    <recommendedName>
        <fullName evidence="2">NusG-like N-terminal domain-containing protein</fullName>
    </recommendedName>
</protein>
<proteinExistence type="predicted"/>
<name>A0ABT3ZGM3_9HYPH</name>
<gene>
    <name evidence="3" type="ORF">OEG84_25160</name>
</gene>
<dbReference type="InterPro" id="IPR006645">
    <property type="entry name" value="NGN-like_dom"/>
</dbReference>
<evidence type="ECO:0000313" key="3">
    <source>
        <dbReference type="EMBL" id="MCY0150898.1"/>
    </source>
</evidence>